<dbReference type="InterPro" id="IPR021455">
    <property type="entry name" value="DUF3106"/>
</dbReference>
<dbReference type="Pfam" id="PF11304">
    <property type="entry name" value="DUF3106"/>
    <property type="match status" value="1"/>
</dbReference>
<sequence>MQRSSVLTAAGLLLAGVAGMVIWKILPGPDAAPGTGTQAATAAASAGASEVAGIPTDDGPAPVIAEATVQAWQSLSPGRRAEARARYAALSALSDSERKQLAEAAARFDALPAAERERLQATFDAQDRLVRHGWRLGPALGADYAGLHPLLAFVPEVQHDALLQAIRSMAPAERASLAVLIQRTPPQDRQALRDALLAEPAAARGQWLAARLQQ</sequence>
<dbReference type="RefSeq" id="WP_129471857.1">
    <property type="nucleotide sequence ID" value="NZ_SAWZ01000007.1"/>
</dbReference>
<reference evidence="1 2" key="1">
    <citation type="submission" date="2019-01" db="EMBL/GenBank/DDBJ databases">
        <title>Pseudoxanthomonas composti sp. nov., isolated from compost.</title>
        <authorList>
            <person name="Yang G."/>
        </authorList>
    </citation>
    <scope>NUCLEOTIDE SEQUENCE [LARGE SCALE GENOMIC DNA]</scope>
    <source>
        <strain evidence="1 2">GSS15</strain>
    </source>
</reference>
<proteinExistence type="predicted"/>
<dbReference type="Proteomes" id="UP000289784">
    <property type="component" value="Unassembled WGS sequence"/>
</dbReference>
<dbReference type="EMBL" id="SAWZ01000007">
    <property type="protein sequence ID" value="RXR03545.1"/>
    <property type="molecule type" value="Genomic_DNA"/>
</dbReference>
<evidence type="ECO:0000313" key="1">
    <source>
        <dbReference type="EMBL" id="RXR03545.1"/>
    </source>
</evidence>
<comment type="caution">
    <text evidence="1">The sequence shown here is derived from an EMBL/GenBank/DDBJ whole genome shotgun (WGS) entry which is preliminary data.</text>
</comment>
<gene>
    <name evidence="1" type="ORF">EPA99_14070</name>
</gene>
<accession>A0A4Q1JT65</accession>
<dbReference type="AlphaFoldDB" id="A0A4Q1JT65"/>
<dbReference type="OrthoDB" id="6054283at2"/>
<keyword evidence="2" id="KW-1185">Reference proteome</keyword>
<protein>
    <submittedName>
        <fullName evidence="1">DUF3106 domain-containing protein</fullName>
    </submittedName>
</protein>
<evidence type="ECO:0000313" key="2">
    <source>
        <dbReference type="Proteomes" id="UP000289784"/>
    </source>
</evidence>
<name>A0A4Q1JT65_9GAMM</name>
<organism evidence="1 2">
    <name type="scientific">Pseudoxanthomonas composti</name>
    <dbReference type="NCBI Taxonomy" id="2137479"/>
    <lineage>
        <taxon>Bacteria</taxon>
        <taxon>Pseudomonadati</taxon>
        <taxon>Pseudomonadota</taxon>
        <taxon>Gammaproteobacteria</taxon>
        <taxon>Lysobacterales</taxon>
        <taxon>Lysobacteraceae</taxon>
        <taxon>Pseudoxanthomonas</taxon>
    </lineage>
</organism>